<keyword evidence="3" id="KW-1185">Reference proteome</keyword>
<gene>
    <name evidence="2" type="ORF">FTUN_3050</name>
</gene>
<dbReference type="Proteomes" id="UP000503447">
    <property type="component" value="Chromosome"/>
</dbReference>
<name>A0A6M5YQI1_9BACT</name>
<sequence length="497" mass="55006">MPLPHHVPQYAGGVSLRYAMVHDVIHERFPKHGPAHYRERNRLTTHALAALAPDAPAAFPLADDLAAGLERLGRPNEAVTVVRDKLARQQAKGITGRPLYTSYANLGTFLIHTNAQKALAGDPAARDTFREGVGLVRKSVEVNPEAHFGRERWQAAVAEFLLAAMDNPSLLRTFDCLGNRLERGIEEILNRETNWVDTGYGRATDVEFSKGHAADEVPGFFEPGTDPADPARWAELSRVRRHVTKVGAEHGWDAVPVPSHRQPVPFDEPVLGIIGMWRQGGGANPHFALAIGEVMLRVGQRNVAWAAFERASRLADRYPPDRSTQEFLREHCRKRQTDIERTLMYTPPADARGPAWQNVSPPLSPADVADLRPRFEGELAHGEGYQRAYQQYEEQRITAGVSLDDPHFFDAFHAGREPIASPVGPEEWFVWVPRGKIYEYAARQRRAWGAFGAGLAAILAATLMRWRAGHAAGGSEIRSEAPRVERTELGPPPVGGP</sequence>
<dbReference type="KEGG" id="ftj:FTUN_3050"/>
<accession>A0A6M5YQI1</accession>
<evidence type="ECO:0000313" key="2">
    <source>
        <dbReference type="EMBL" id="QJW95501.1"/>
    </source>
</evidence>
<dbReference type="EMBL" id="CP053452">
    <property type="protein sequence ID" value="QJW95501.1"/>
    <property type="molecule type" value="Genomic_DNA"/>
</dbReference>
<dbReference type="RefSeq" id="WP_171471271.1">
    <property type="nucleotide sequence ID" value="NZ_CP053452.2"/>
</dbReference>
<evidence type="ECO:0000256" key="1">
    <source>
        <dbReference type="SAM" id="MobiDB-lite"/>
    </source>
</evidence>
<reference evidence="3" key="1">
    <citation type="submission" date="2020-05" db="EMBL/GenBank/DDBJ databases">
        <title>Frigoriglobus tundricola gen. nov., sp. nov., a psychrotolerant cellulolytic planctomycete of the family Gemmataceae with two divergent copies of 16S rRNA gene.</title>
        <authorList>
            <person name="Kulichevskaya I.S."/>
            <person name="Ivanova A.A."/>
            <person name="Naumoff D.G."/>
            <person name="Beletsky A.V."/>
            <person name="Rijpstra W.I.C."/>
            <person name="Sinninghe Damste J.S."/>
            <person name="Mardanov A.V."/>
            <person name="Ravin N.V."/>
            <person name="Dedysh S.N."/>
        </authorList>
    </citation>
    <scope>NUCLEOTIDE SEQUENCE [LARGE SCALE GENOMIC DNA]</scope>
    <source>
        <strain evidence="3">PL17</strain>
    </source>
</reference>
<organism evidence="2 3">
    <name type="scientific">Frigoriglobus tundricola</name>
    <dbReference type="NCBI Taxonomy" id="2774151"/>
    <lineage>
        <taxon>Bacteria</taxon>
        <taxon>Pseudomonadati</taxon>
        <taxon>Planctomycetota</taxon>
        <taxon>Planctomycetia</taxon>
        <taxon>Gemmatales</taxon>
        <taxon>Gemmataceae</taxon>
        <taxon>Frigoriglobus</taxon>
    </lineage>
</organism>
<feature type="compositionally biased region" description="Basic and acidic residues" evidence="1">
    <location>
        <begin position="477"/>
        <end position="488"/>
    </location>
</feature>
<evidence type="ECO:0000313" key="3">
    <source>
        <dbReference type="Proteomes" id="UP000503447"/>
    </source>
</evidence>
<protein>
    <submittedName>
        <fullName evidence="2">Uncharacterized protein</fullName>
    </submittedName>
</protein>
<feature type="region of interest" description="Disordered" evidence="1">
    <location>
        <begin position="475"/>
        <end position="497"/>
    </location>
</feature>
<proteinExistence type="predicted"/>
<dbReference type="AlphaFoldDB" id="A0A6M5YQI1"/>